<keyword evidence="3" id="KW-1185">Reference proteome</keyword>
<proteinExistence type="predicted"/>
<evidence type="ECO:0000313" key="3">
    <source>
        <dbReference type="Proteomes" id="UP000016665"/>
    </source>
</evidence>
<sequence>MNKAKGPFLISSAPILILSVWPIVCFKLISTLLRSAAGTHSVKSVPCIPSSFWVQLLFKCMQARPCLNFCIPECLVAPPWMFSGTCPTLFTAFHMLSLLGILLKTSNFQEFKNQVYILIFNGIIWVFLEVMKSQAPYNVSRLVDLYSLSSLP</sequence>
<evidence type="ECO:0000256" key="1">
    <source>
        <dbReference type="SAM" id="Phobius"/>
    </source>
</evidence>
<keyword evidence="1" id="KW-0812">Transmembrane</keyword>
<feature type="transmembrane region" description="Helical" evidence="1">
    <location>
        <begin position="115"/>
        <end position="131"/>
    </location>
</feature>
<reference evidence="2" key="2">
    <citation type="submission" date="2025-08" db="UniProtKB">
        <authorList>
            <consortium name="Ensembl"/>
        </authorList>
    </citation>
    <scope>IDENTIFICATION</scope>
</reference>
<keyword evidence="1" id="KW-1133">Transmembrane helix</keyword>
<reference evidence="2" key="3">
    <citation type="submission" date="2025-09" db="UniProtKB">
        <authorList>
            <consortium name="Ensembl"/>
        </authorList>
    </citation>
    <scope>IDENTIFICATION</scope>
</reference>
<dbReference type="InterPro" id="IPR022316">
    <property type="entry name" value="TNFR_12"/>
</dbReference>
<name>A0A803V201_FICAL</name>
<keyword evidence="1" id="KW-0472">Membrane</keyword>
<dbReference type="Pfam" id="PF12191">
    <property type="entry name" value="stn_TNFRSF12A"/>
    <property type="match status" value="1"/>
</dbReference>
<reference evidence="2 3" key="1">
    <citation type="journal article" date="2012" name="Nature">
        <title>The genomic landscape of species divergence in Ficedula flycatchers.</title>
        <authorList>
            <person name="Ellegren H."/>
            <person name="Smeds L."/>
            <person name="Burri R."/>
            <person name="Olason P.I."/>
            <person name="Backstrom N."/>
            <person name="Kawakami T."/>
            <person name="Kunstner A."/>
            <person name="Makinen H."/>
            <person name="Nadachowska-Brzyska K."/>
            <person name="Qvarnstrom A."/>
            <person name="Uebbing S."/>
            <person name="Wolf J.B."/>
        </authorList>
    </citation>
    <scope>NUCLEOTIDE SEQUENCE [LARGE SCALE GENOMIC DNA]</scope>
</reference>
<dbReference type="GO" id="GO:0043065">
    <property type="term" value="P:positive regulation of apoptotic process"/>
    <property type="evidence" value="ECO:0007669"/>
    <property type="project" value="InterPro"/>
</dbReference>
<accession>A0A803V201</accession>
<organism evidence="2 3">
    <name type="scientific">Ficedula albicollis</name>
    <name type="common">Collared flycatcher</name>
    <name type="synonym">Muscicapa albicollis</name>
    <dbReference type="NCBI Taxonomy" id="59894"/>
    <lineage>
        <taxon>Eukaryota</taxon>
        <taxon>Metazoa</taxon>
        <taxon>Chordata</taxon>
        <taxon>Craniata</taxon>
        <taxon>Vertebrata</taxon>
        <taxon>Euteleostomi</taxon>
        <taxon>Archelosauria</taxon>
        <taxon>Archosauria</taxon>
        <taxon>Dinosauria</taxon>
        <taxon>Saurischia</taxon>
        <taxon>Theropoda</taxon>
        <taxon>Coelurosauria</taxon>
        <taxon>Aves</taxon>
        <taxon>Neognathae</taxon>
        <taxon>Neoaves</taxon>
        <taxon>Telluraves</taxon>
        <taxon>Australaves</taxon>
        <taxon>Passeriformes</taxon>
        <taxon>Muscicapidae</taxon>
        <taxon>Ficedula</taxon>
    </lineage>
</organism>
<protein>
    <submittedName>
        <fullName evidence="2">Uncharacterized protein</fullName>
    </submittedName>
</protein>
<dbReference type="Proteomes" id="UP000016665">
    <property type="component" value="Chromosome 1"/>
</dbReference>
<dbReference type="GO" id="GO:0005886">
    <property type="term" value="C:plasma membrane"/>
    <property type="evidence" value="ECO:0007669"/>
    <property type="project" value="InterPro"/>
</dbReference>
<dbReference type="Ensembl" id="ENSFALT00000040329.1">
    <property type="protein sequence ID" value="ENSFALP00000016757.1"/>
    <property type="gene ID" value="ENSFALG00000022908.1"/>
</dbReference>
<dbReference type="AlphaFoldDB" id="A0A803V201"/>
<feature type="transmembrane region" description="Helical" evidence="1">
    <location>
        <begin position="7"/>
        <end position="29"/>
    </location>
</feature>
<feature type="transmembrane region" description="Helical" evidence="1">
    <location>
        <begin position="80"/>
        <end position="103"/>
    </location>
</feature>
<evidence type="ECO:0000313" key="2">
    <source>
        <dbReference type="Ensembl" id="ENSFALP00000016757.1"/>
    </source>
</evidence>